<dbReference type="Pfam" id="PF12770">
    <property type="entry name" value="CHAT"/>
    <property type="match status" value="1"/>
</dbReference>
<dbReference type="RefSeq" id="WP_015216382.1">
    <property type="nucleotide sequence ID" value="NC_019771.1"/>
</dbReference>
<evidence type="ECO:0000259" key="2">
    <source>
        <dbReference type="Pfam" id="PF12770"/>
    </source>
</evidence>
<sequence>MSTCLVFTNVGLLGLVPQPNLQYFWGKLMLHNRLKKWIIFPLLLILVFLSSITLSLIFQHQPAIAVKEQDWDRFLKTKDFTTAVNEVEKHWETDYEEYFNQNLGDFSLKAEDIAKTLSNLSQQTASNPAVIWIWPREKQLQLVIITPSKKPEVYSVTDADKETLINLVKKLKAEITSPSRRKTKSYLKPAQKLYEWMVKPLEPTLKAEKIDTLLFCLGSGLRTLPLAALHDGESFIVEKYSIARIPAFNLIKTDYNKIKNAQVLAMGASEFSQLESLPAVPVELERITQELWLGKQFVNQQFTVKNLQEQRKKQPFGIIHLATHAEFKPGKPNQSYIQFWGNERIGIDEIEKLKLGQPPVDLLVLSACRTALGDREAELGFAGLTVKSGVKSVLASLWNVSDMGTLALMTEFYQHLQKTPLKAEALRQAQVAMLRGKVSLQMGKLQGSSQDLQLPPELAELGDETFSHPYYWSAFTVIGNPW</sequence>
<dbReference type="STRING" id="272123.Anacy_4406"/>
<proteinExistence type="predicted"/>
<dbReference type="AlphaFoldDB" id="K9ZKP9"/>
<gene>
    <name evidence="3" type="ordered locus">Anacy_4406</name>
</gene>
<dbReference type="PANTHER" id="PTHR10098">
    <property type="entry name" value="RAPSYN-RELATED"/>
    <property type="match status" value="1"/>
</dbReference>
<evidence type="ECO:0000313" key="3">
    <source>
        <dbReference type="EMBL" id="AFZ59766.1"/>
    </source>
</evidence>
<protein>
    <recommendedName>
        <fullName evidence="2">CHAT domain-containing protein</fullName>
    </recommendedName>
</protein>
<dbReference type="eggNOG" id="COG4995">
    <property type="taxonomic scope" value="Bacteria"/>
</dbReference>
<dbReference type="InterPro" id="IPR024983">
    <property type="entry name" value="CHAT_dom"/>
</dbReference>
<dbReference type="OrthoDB" id="433405at2"/>
<dbReference type="EMBL" id="CP003659">
    <property type="protein sequence ID" value="AFZ59766.1"/>
    <property type="molecule type" value="Genomic_DNA"/>
</dbReference>
<keyword evidence="1" id="KW-1133">Transmembrane helix</keyword>
<keyword evidence="4" id="KW-1185">Reference proteome</keyword>
<dbReference type="PATRIC" id="fig|272123.3.peg.4799"/>
<dbReference type="HOGENOM" id="CLU_019562_1_1_3"/>
<evidence type="ECO:0000313" key="4">
    <source>
        <dbReference type="Proteomes" id="UP000010474"/>
    </source>
</evidence>
<accession>K9ZKP9</accession>
<organism evidence="3 4">
    <name type="scientific">Anabaena cylindrica (strain ATCC 27899 / PCC 7122)</name>
    <dbReference type="NCBI Taxonomy" id="272123"/>
    <lineage>
        <taxon>Bacteria</taxon>
        <taxon>Bacillati</taxon>
        <taxon>Cyanobacteriota</taxon>
        <taxon>Cyanophyceae</taxon>
        <taxon>Nostocales</taxon>
        <taxon>Nostocaceae</taxon>
        <taxon>Anabaena</taxon>
    </lineage>
</organism>
<keyword evidence="1" id="KW-0812">Transmembrane</keyword>
<evidence type="ECO:0000256" key="1">
    <source>
        <dbReference type="SAM" id="Phobius"/>
    </source>
</evidence>
<reference evidence="4" key="1">
    <citation type="journal article" date="2013" name="Proc. Natl. Acad. Sci. U.S.A.">
        <title>Improving the coverage of the cyanobacterial phylum using diversity-driven genome sequencing.</title>
        <authorList>
            <person name="Shih P.M."/>
            <person name="Wu D."/>
            <person name="Latifi A."/>
            <person name="Axen S.D."/>
            <person name="Fewer D.P."/>
            <person name="Talla E."/>
            <person name="Calteau A."/>
            <person name="Cai F."/>
            <person name="Tandeau de Marsac N."/>
            <person name="Rippka R."/>
            <person name="Herdman M."/>
            <person name="Sivonen K."/>
            <person name="Coursin T."/>
            <person name="Laurent T."/>
            <person name="Goodwin L."/>
            <person name="Nolan M."/>
            <person name="Davenport K.W."/>
            <person name="Han C.S."/>
            <person name="Rubin E.M."/>
            <person name="Eisen J.A."/>
            <person name="Woyke T."/>
            <person name="Gugger M."/>
            <person name="Kerfeld C.A."/>
        </authorList>
    </citation>
    <scope>NUCLEOTIDE SEQUENCE [LARGE SCALE GENOMIC DNA]</scope>
    <source>
        <strain evidence="4">ATCC 27899 / PCC 7122</strain>
    </source>
</reference>
<dbReference type="Proteomes" id="UP000010474">
    <property type="component" value="Chromosome"/>
</dbReference>
<dbReference type="KEGG" id="acy:Anacy_4406"/>
<feature type="domain" description="CHAT" evidence="2">
    <location>
        <begin position="188"/>
        <end position="480"/>
    </location>
</feature>
<name>K9ZKP9_ANACC</name>
<keyword evidence="1" id="KW-0472">Membrane</keyword>
<dbReference type="PANTHER" id="PTHR10098:SF112">
    <property type="entry name" value="SLR0380 PROTEIN"/>
    <property type="match status" value="1"/>
</dbReference>
<feature type="transmembrane region" description="Helical" evidence="1">
    <location>
        <begin position="37"/>
        <end position="58"/>
    </location>
</feature>